<dbReference type="SUPFAM" id="SSF46894">
    <property type="entry name" value="C-terminal effector domain of the bipartite response regulators"/>
    <property type="match status" value="1"/>
</dbReference>
<dbReference type="EMBL" id="CACVBR010000027">
    <property type="protein sequence ID" value="CAA7196607.1"/>
    <property type="molecule type" value="Genomic_DNA"/>
</dbReference>
<feature type="domain" description="HTH luxR-type" evidence="4">
    <location>
        <begin position="138"/>
        <end position="203"/>
    </location>
</feature>
<dbReference type="PANTHER" id="PTHR45566:SF1">
    <property type="entry name" value="HTH-TYPE TRANSCRIPTIONAL REGULATOR YHJB-RELATED"/>
    <property type="match status" value="1"/>
</dbReference>
<evidence type="ECO:0000256" key="1">
    <source>
        <dbReference type="ARBA" id="ARBA00022553"/>
    </source>
</evidence>
<dbReference type="PROSITE" id="PS00622">
    <property type="entry name" value="HTH_LUXR_1"/>
    <property type="match status" value="1"/>
</dbReference>
<dbReference type="Gene3D" id="3.40.50.2300">
    <property type="match status" value="1"/>
</dbReference>
<dbReference type="AlphaFoldDB" id="A0A6N4XC60"/>
<sequence>MNKKILIVDDHSVVRVGTSIILENEFKDITLGFASDYDEIKEKLSVEKFDLILLDLDIPGSLFKEMIKELKAIQNDILIMIFSSYKEDIAIQYIKEGADGFFNKLNSEAALIKAVESMFESGYYYPAELIHQFVKEPKKAANEILSEREFQIFKLLAIGNGNLEIANILNIQVSTVGTYKKRIFDKLKIKNIIDLAKIYSNLH</sequence>
<protein>
    <submittedName>
        <fullName evidence="6">Response regulator UvrY</fullName>
    </submittedName>
</protein>
<feature type="modified residue" description="4-aspartylphosphate" evidence="3">
    <location>
        <position position="55"/>
    </location>
</feature>
<evidence type="ECO:0000313" key="7">
    <source>
        <dbReference type="Proteomes" id="UP000445144"/>
    </source>
</evidence>
<dbReference type="SMART" id="SM00421">
    <property type="entry name" value="HTH_LUXR"/>
    <property type="match status" value="1"/>
</dbReference>
<dbReference type="PRINTS" id="PR00038">
    <property type="entry name" value="HTHLUXR"/>
</dbReference>
<keyword evidence="2" id="KW-0238">DNA-binding</keyword>
<evidence type="ECO:0000256" key="3">
    <source>
        <dbReference type="PROSITE-ProRule" id="PRU00169"/>
    </source>
</evidence>
<dbReference type="GO" id="GO:0003677">
    <property type="term" value="F:DNA binding"/>
    <property type="evidence" value="ECO:0007669"/>
    <property type="project" value="UniProtKB-KW"/>
</dbReference>
<evidence type="ECO:0000256" key="2">
    <source>
        <dbReference type="ARBA" id="ARBA00023125"/>
    </source>
</evidence>
<dbReference type="InterPro" id="IPR001789">
    <property type="entry name" value="Sig_transdc_resp-reg_receiver"/>
</dbReference>
<dbReference type="CDD" id="cd17535">
    <property type="entry name" value="REC_NarL-like"/>
    <property type="match status" value="1"/>
</dbReference>
<evidence type="ECO:0000313" key="6">
    <source>
        <dbReference type="EMBL" id="CAA7196607.1"/>
    </source>
</evidence>
<dbReference type="PANTHER" id="PTHR45566">
    <property type="entry name" value="HTH-TYPE TRANSCRIPTIONAL REGULATOR YHJB-RELATED"/>
    <property type="match status" value="1"/>
</dbReference>
<dbReference type="InterPro" id="IPR016032">
    <property type="entry name" value="Sig_transdc_resp-reg_C-effctor"/>
</dbReference>
<keyword evidence="7" id="KW-1185">Reference proteome</keyword>
<accession>A0A6N4XC60</accession>
<organism evidence="6 7">
    <name type="scientific">Chryseobacterium potabilaquae</name>
    <dbReference type="NCBI Taxonomy" id="2675057"/>
    <lineage>
        <taxon>Bacteria</taxon>
        <taxon>Pseudomonadati</taxon>
        <taxon>Bacteroidota</taxon>
        <taxon>Flavobacteriia</taxon>
        <taxon>Flavobacteriales</taxon>
        <taxon>Weeksellaceae</taxon>
        <taxon>Chryseobacterium group</taxon>
        <taxon>Chryseobacterium</taxon>
    </lineage>
</organism>
<dbReference type="CDD" id="cd06170">
    <property type="entry name" value="LuxR_C_like"/>
    <property type="match status" value="1"/>
</dbReference>
<dbReference type="RefSeq" id="WP_162033400.1">
    <property type="nucleotide sequence ID" value="NZ_CACVBR010000027.1"/>
</dbReference>
<dbReference type="PROSITE" id="PS50110">
    <property type="entry name" value="RESPONSE_REGULATORY"/>
    <property type="match status" value="1"/>
</dbReference>
<dbReference type="InterPro" id="IPR051015">
    <property type="entry name" value="EvgA-like"/>
</dbReference>
<evidence type="ECO:0000259" key="4">
    <source>
        <dbReference type="PROSITE" id="PS50043"/>
    </source>
</evidence>
<dbReference type="Proteomes" id="UP000445144">
    <property type="component" value="Unassembled WGS sequence"/>
</dbReference>
<name>A0A6N4XC60_9FLAO</name>
<proteinExistence type="predicted"/>
<evidence type="ECO:0000259" key="5">
    <source>
        <dbReference type="PROSITE" id="PS50110"/>
    </source>
</evidence>
<keyword evidence="1 3" id="KW-0597">Phosphoprotein</keyword>
<dbReference type="InterPro" id="IPR011006">
    <property type="entry name" value="CheY-like_superfamily"/>
</dbReference>
<dbReference type="Pfam" id="PF00072">
    <property type="entry name" value="Response_reg"/>
    <property type="match status" value="1"/>
</dbReference>
<dbReference type="InterPro" id="IPR058245">
    <property type="entry name" value="NreC/VraR/RcsB-like_REC"/>
</dbReference>
<dbReference type="SUPFAM" id="SSF52172">
    <property type="entry name" value="CheY-like"/>
    <property type="match status" value="1"/>
</dbReference>
<feature type="domain" description="Response regulatory" evidence="5">
    <location>
        <begin position="4"/>
        <end position="119"/>
    </location>
</feature>
<reference evidence="6 7" key="1">
    <citation type="submission" date="2020-01" db="EMBL/GenBank/DDBJ databases">
        <authorList>
            <person name="Rodrigo-Torres L."/>
            <person name="Arahal R. D."/>
            <person name="Lucena T."/>
        </authorList>
    </citation>
    <scope>NUCLEOTIDE SEQUENCE [LARGE SCALE GENOMIC DNA]</scope>
    <source>
        <strain evidence="6 7">CECT 9293</strain>
    </source>
</reference>
<dbReference type="GO" id="GO:0006355">
    <property type="term" value="P:regulation of DNA-templated transcription"/>
    <property type="evidence" value="ECO:0007669"/>
    <property type="project" value="InterPro"/>
</dbReference>
<dbReference type="GO" id="GO:0000160">
    <property type="term" value="P:phosphorelay signal transduction system"/>
    <property type="evidence" value="ECO:0007669"/>
    <property type="project" value="InterPro"/>
</dbReference>
<dbReference type="SMART" id="SM00448">
    <property type="entry name" value="REC"/>
    <property type="match status" value="1"/>
</dbReference>
<dbReference type="InterPro" id="IPR000792">
    <property type="entry name" value="Tscrpt_reg_LuxR_C"/>
</dbReference>
<dbReference type="PROSITE" id="PS50043">
    <property type="entry name" value="HTH_LUXR_2"/>
    <property type="match status" value="1"/>
</dbReference>
<gene>
    <name evidence="6" type="primary">uvrY_3</name>
    <name evidence="6" type="ORF">CHRY9293_02687</name>
</gene>
<dbReference type="Pfam" id="PF00196">
    <property type="entry name" value="GerE"/>
    <property type="match status" value="1"/>
</dbReference>